<keyword evidence="1" id="KW-0812">Transmembrane</keyword>
<evidence type="ECO:0000313" key="3">
    <source>
        <dbReference type="Proteomes" id="UP000551878"/>
    </source>
</evidence>
<keyword evidence="3" id="KW-1185">Reference proteome</keyword>
<evidence type="ECO:0000313" key="2">
    <source>
        <dbReference type="EMBL" id="MBB5173369.1"/>
    </source>
</evidence>
<accession>A0A840QPT4</accession>
<dbReference type="Proteomes" id="UP000551878">
    <property type="component" value="Unassembled WGS sequence"/>
</dbReference>
<dbReference type="Gene3D" id="1.10.287.950">
    <property type="entry name" value="Methyl-accepting chemotaxis protein"/>
    <property type="match status" value="1"/>
</dbReference>
<proteinExistence type="predicted"/>
<dbReference type="RefSeq" id="WP_184663824.1">
    <property type="nucleotide sequence ID" value="NZ_JACHHB010000006.1"/>
</dbReference>
<gene>
    <name evidence="2" type="ORF">HNQ41_001556</name>
</gene>
<organism evidence="2 3">
    <name type="scientific">Texcoconibacillus texcoconensis</name>
    <dbReference type="NCBI Taxonomy" id="1095777"/>
    <lineage>
        <taxon>Bacteria</taxon>
        <taxon>Bacillati</taxon>
        <taxon>Bacillota</taxon>
        <taxon>Bacilli</taxon>
        <taxon>Bacillales</taxon>
        <taxon>Bacillaceae</taxon>
        <taxon>Texcoconibacillus</taxon>
    </lineage>
</organism>
<dbReference type="AlphaFoldDB" id="A0A840QPT4"/>
<sequence length="641" mass="73917">MNNNISMTLMEQVSRIDPDIFITNYMQIMTGIFILLFILVLLWYGNSFVRNRAIKNKLANLKNQDIKKIDEFNNWINSQSKVVKKLNSEWLKAWNSYYGRYRQFLEEGNIYYPDVYDYILEENLVHKNGCRKLLEAIPGIFVSIGILGTFIGLVAGIEGLTMDADSSTIQSGIQDLISGMEMAFYSSILGISFSLIWQLLDKIVLYPMLLETFVNNRDEMDKAFPTQDQGNTLLSLIETQKEQMENFQDVMSNTLIPQMVSGIQEGISNVMEPHFERTNNIVEQALEKSSEKQAEGLQEMVDEFVSSLNNETSDYFNQLSETLEKMASWQENVFQEMDHFLHSMNESAKKQSEMVESTTKLTSDIHAYTEQVTSYHTFLQETVDKLDSTTSTQSELQSSMSNTLESVREEQTIIDNSMKLLHENLEKAQSYSSGQLAFQDRFQHLLDSMDTHLSAVSETASTNQVLSETLSEHVNLVQNNNESLNNILDKFHQQAEVYHLVQESIENTLRNVMDERERLDNVSSFIQESKDTQIEAMDERNQKINEFWKETVQQLDDMNRQLSQSMNQFSEQMHQGLARTFDQFDEELGKAIQNLSKGVDSIRTGTEEIYESVEGLPTEVERFNQLMKTLNTYMKEESGQK</sequence>
<dbReference type="EMBL" id="JACHHB010000006">
    <property type="protein sequence ID" value="MBB5173369.1"/>
    <property type="molecule type" value="Genomic_DNA"/>
</dbReference>
<keyword evidence="1" id="KW-0472">Membrane</keyword>
<feature type="transmembrane region" description="Helical" evidence="1">
    <location>
        <begin position="20"/>
        <end position="45"/>
    </location>
</feature>
<keyword evidence="1" id="KW-1133">Transmembrane helix</keyword>
<reference evidence="2 3" key="1">
    <citation type="submission" date="2020-08" db="EMBL/GenBank/DDBJ databases">
        <title>Genomic Encyclopedia of Type Strains, Phase IV (KMG-IV): sequencing the most valuable type-strain genomes for metagenomic binning, comparative biology and taxonomic classification.</title>
        <authorList>
            <person name="Goeker M."/>
        </authorList>
    </citation>
    <scope>NUCLEOTIDE SEQUENCE [LARGE SCALE GENOMIC DNA]</scope>
    <source>
        <strain evidence="2 3">DSM 24696</strain>
    </source>
</reference>
<protein>
    <submittedName>
        <fullName evidence="2">Methyl-accepting chemotaxis protein</fullName>
    </submittedName>
</protein>
<comment type="caution">
    <text evidence="2">The sequence shown here is derived from an EMBL/GenBank/DDBJ whole genome shotgun (WGS) entry which is preliminary data.</text>
</comment>
<dbReference type="SUPFAM" id="SSF58104">
    <property type="entry name" value="Methyl-accepting chemotaxis protein (MCP) signaling domain"/>
    <property type="match status" value="1"/>
</dbReference>
<feature type="transmembrane region" description="Helical" evidence="1">
    <location>
        <begin position="136"/>
        <end position="157"/>
    </location>
</feature>
<name>A0A840QPT4_9BACI</name>
<evidence type="ECO:0000256" key="1">
    <source>
        <dbReference type="SAM" id="Phobius"/>
    </source>
</evidence>